<dbReference type="GO" id="GO:0006412">
    <property type="term" value="P:translation"/>
    <property type="evidence" value="ECO:0007669"/>
    <property type="project" value="UniProtKB-UniRule"/>
</dbReference>
<dbReference type="NCBIfam" id="NF002172">
    <property type="entry name" value="PRK01018.1"/>
    <property type="match status" value="1"/>
</dbReference>
<name>A0A7C4FDX3_9CREN</name>
<dbReference type="Gene3D" id="3.30.1330.30">
    <property type="match status" value="1"/>
</dbReference>
<evidence type="ECO:0000256" key="2">
    <source>
        <dbReference type="ARBA" id="ARBA00022980"/>
    </source>
</evidence>
<accession>A0A7C4FDX3</accession>
<dbReference type="PROSITE" id="PS00993">
    <property type="entry name" value="RIBOSOMAL_L30E_2"/>
    <property type="match status" value="1"/>
</dbReference>
<comment type="similarity">
    <text evidence="1 5">Belongs to the eukaryotic ribosomal protein eL30 family.</text>
</comment>
<evidence type="ECO:0000259" key="6">
    <source>
        <dbReference type="Pfam" id="PF01248"/>
    </source>
</evidence>
<evidence type="ECO:0000313" key="7">
    <source>
        <dbReference type="EMBL" id="HGI87265.1"/>
    </source>
</evidence>
<dbReference type="EMBL" id="DTFF01000022">
    <property type="protein sequence ID" value="HGI87265.1"/>
    <property type="molecule type" value="Genomic_DNA"/>
</dbReference>
<organism evidence="7">
    <name type="scientific">Ignisphaera aggregans</name>
    <dbReference type="NCBI Taxonomy" id="334771"/>
    <lineage>
        <taxon>Archaea</taxon>
        <taxon>Thermoproteota</taxon>
        <taxon>Thermoprotei</taxon>
        <taxon>Desulfurococcales</taxon>
        <taxon>Desulfurococcaceae</taxon>
        <taxon>Ignisphaera</taxon>
    </lineage>
</organism>
<evidence type="ECO:0000256" key="1">
    <source>
        <dbReference type="ARBA" id="ARBA00007326"/>
    </source>
</evidence>
<evidence type="ECO:0000256" key="3">
    <source>
        <dbReference type="ARBA" id="ARBA00023274"/>
    </source>
</evidence>
<dbReference type="Pfam" id="PF01248">
    <property type="entry name" value="Ribosomal_L7Ae"/>
    <property type="match status" value="1"/>
</dbReference>
<dbReference type="InterPro" id="IPR039109">
    <property type="entry name" value="Ribosomal_eL30-like"/>
</dbReference>
<protein>
    <recommendedName>
        <fullName evidence="4 5">Large ribosomal subunit protein eL30</fullName>
    </recommendedName>
</protein>
<dbReference type="InterPro" id="IPR000231">
    <property type="entry name" value="Ribosomal_eL30"/>
</dbReference>
<dbReference type="HAMAP" id="MF_00481">
    <property type="entry name" value="Ribosomal_eL30"/>
    <property type="match status" value="1"/>
</dbReference>
<dbReference type="PANTHER" id="PTHR11449">
    <property type="entry name" value="RIBOSOMAL PROTEIN L30"/>
    <property type="match status" value="1"/>
</dbReference>
<dbReference type="GO" id="GO:0003723">
    <property type="term" value="F:RNA binding"/>
    <property type="evidence" value="ECO:0007669"/>
    <property type="project" value="InterPro"/>
</dbReference>
<gene>
    <name evidence="5" type="primary">rpl30e</name>
    <name evidence="7" type="ORF">ENV14_02545</name>
</gene>
<dbReference type="GO" id="GO:0022625">
    <property type="term" value="C:cytosolic large ribosomal subunit"/>
    <property type="evidence" value="ECO:0007669"/>
    <property type="project" value="InterPro"/>
</dbReference>
<dbReference type="InterPro" id="IPR022991">
    <property type="entry name" value="Ribosomal_eL30_CS"/>
</dbReference>
<evidence type="ECO:0000256" key="4">
    <source>
        <dbReference type="ARBA" id="ARBA00035231"/>
    </source>
</evidence>
<evidence type="ECO:0000256" key="5">
    <source>
        <dbReference type="HAMAP-Rule" id="MF_00481"/>
    </source>
</evidence>
<dbReference type="InterPro" id="IPR004038">
    <property type="entry name" value="Ribosomal_eL8/eL30/eS12/Gad45"/>
</dbReference>
<dbReference type="SUPFAM" id="SSF55315">
    <property type="entry name" value="L30e-like"/>
    <property type="match status" value="1"/>
</dbReference>
<dbReference type="InterPro" id="IPR029064">
    <property type="entry name" value="Ribosomal_eL30-like_sf"/>
</dbReference>
<reference evidence="7" key="1">
    <citation type="journal article" date="2020" name="mSystems">
        <title>Genome- and Community-Level Interaction Insights into Carbon Utilization and Element Cycling Functions of Hydrothermarchaeota in Hydrothermal Sediment.</title>
        <authorList>
            <person name="Zhou Z."/>
            <person name="Liu Y."/>
            <person name="Xu W."/>
            <person name="Pan J."/>
            <person name="Luo Z.H."/>
            <person name="Li M."/>
        </authorList>
    </citation>
    <scope>NUCLEOTIDE SEQUENCE [LARGE SCALE GENOMIC DNA]</scope>
    <source>
        <strain evidence="7">SpSt-732</strain>
    </source>
</reference>
<comment type="caution">
    <text evidence="7">The sequence shown here is derived from an EMBL/GenBank/DDBJ whole genome shotgun (WGS) entry which is preliminary data.</text>
</comment>
<feature type="domain" description="Ribosomal protein eL8/eL30/eS12/Gadd45" evidence="6">
    <location>
        <begin position="7"/>
        <end position="94"/>
    </location>
</feature>
<dbReference type="GO" id="GO:0003735">
    <property type="term" value="F:structural constituent of ribosome"/>
    <property type="evidence" value="ECO:0007669"/>
    <property type="project" value="InterPro"/>
</dbReference>
<dbReference type="AlphaFoldDB" id="A0A7C4FDX3"/>
<proteinExistence type="inferred from homology"/>
<keyword evidence="3 5" id="KW-0687">Ribonucleoprotein</keyword>
<sequence>MSSQQSIDNIIRHVVRTGKVVIGFNQTLKYSKLGRLRLIVVVSNAPEAMRDDIVYYAKLSGIPIVEYPGTNRDLGALLGKPFSVAFLGIVDLGQVSEDMLRPFLRA</sequence>
<keyword evidence="2 5" id="KW-0689">Ribosomal protein</keyword>